<dbReference type="EMBL" id="CP036275">
    <property type="protein sequence ID" value="QDU40157.1"/>
    <property type="molecule type" value="Genomic_DNA"/>
</dbReference>
<protein>
    <submittedName>
        <fullName evidence="2">FR47-like protein</fullName>
    </submittedName>
</protein>
<dbReference type="SUPFAM" id="SSF55729">
    <property type="entry name" value="Acyl-CoA N-acyltransferases (Nat)"/>
    <property type="match status" value="1"/>
</dbReference>
<organism evidence="2 3">
    <name type="scientific">Maioricimonas rarisocia</name>
    <dbReference type="NCBI Taxonomy" id="2528026"/>
    <lineage>
        <taxon>Bacteria</taxon>
        <taxon>Pseudomonadati</taxon>
        <taxon>Planctomycetota</taxon>
        <taxon>Planctomycetia</taxon>
        <taxon>Planctomycetales</taxon>
        <taxon>Planctomycetaceae</taxon>
        <taxon>Maioricimonas</taxon>
    </lineage>
</organism>
<proteinExistence type="predicted"/>
<dbReference type="InterPro" id="IPR000182">
    <property type="entry name" value="GNAT_dom"/>
</dbReference>
<dbReference type="Gene3D" id="3.40.630.30">
    <property type="match status" value="1"/>
</dbReference>
<dbReference type="AlphaFoldDB" id="A0A517ZCH5"/>
<dbReference type="GO" id="GO:0016747">
    <property type="term" value="F:acyltransferase activity, transferring groups other than amino-acyl groups"/>
    <property type="evidence" value="ECO:0007669"/>
    <property type="project" value="InterPro"/>
</dbReference>
<dbReference type="RefSeq" id="WP_145371273.1">
    <property type="nucleotide sequence ID" value="NZ_CP036275.1"/>
</dbReference>
<evidence type="ECO:0000313" key="3">
    <source>
        <dbReference type="Proteomes" id="UP000320496"/>
    </source>
</evidence>
<name>A0A517ZCH5_9PLAN</name>
<keyword evidence="3" id="KW-1185">Reference proteome</keyword>
<evidence type="ECO:0000313" key="2">
    <source>
        <dbReference type="EMBL" id="QDU40157.1"/>
    </source>
</evidence>
<evidence type="ECO:0000259" key="1">
    <source>
        <dbReference type="PROSITE" id="PS51186"/>
    </source>
</evidence>
<dbReference type="InterPro" id="IPR016181">
    <property type="entry name" value="Acyl_CoA_acyltransferase"/>
</dbReference>
<dbReference type="OrthoDB" id="9792929at2"/>
<dbReference type="Proteomes" id="UP000320496">
    <property type="component" value="Chromosome"/>
</dbReference>
<sequence length="178" mass="19708">MVIRPASPDDAAGIAAVHVAAWQTAYRGLIPQDYLDGLCVDERHKQWSRILLKAEEVHYVAEEDRIVGFSVGGPARDDFGASTGELYSLYLLSEWRRGGLGRQLFGRVAATQSLRGMTSLYAWALEENPFRGFYEGLGGRICAERETEIAGKRFGVVAFRWDDLAGLIARTQNVNAIT</sequence>
<accession>A0A517ZCH5</accession>
<dbReference type="KEGG" id="mri:Mal4_45120"/>
<gene>
    <name evidence="2" type="ORF">Mal4_45120</name>
</gene>
<dbReference type="PROSITE" id="PS51186">
    <property type="entry name" value="GNAT"/>
    <property type="match status" value="1"/>
</dbReference>
<dbReference type="CDD" id="cd04301">
    <property type="entry name" value="NAT_SF"/>
    <property type="match status" value="1"/>
</dbReference>
<reference evidence="2 3" key="1">
    <citation type="submission" date="2019-02" db="EMBL/GenBank/DDBJ databases">
        <title>Deep-cultivation of Planctomycetes and their phenomic and genomic characterization uncovers novel biology.</title>
        <authorList>
            <person name="Wiegand S."/>
            <person name="Jogler M."/>
            <person name="Boedeker C."/>
            <person name="Pinto D."/>
            <person name="Vollmers J."/>
            <person name="Rivas-Marin E."/>
            <person name="Kohn T."/>
            <person name="Peeters S.H."/>
            <person name="Heuer A."/>
            <person name="Rast P."/>
            <person name="Oberbeckmann S."/>
            <person name="Bunk B."/>
            <person name="Jeske O."/>
            <person name="Meyerdierks A."/>
            <person name="Storesund J.E."/>
            <person name="Kallscheuer N."/>
            <person name="Luecker S."/>
            <person name="Lage O.M."/>
            <person name="Pohl T."/>
            <person name="Merkel B.J."/>
            <person name="Hornburger P."/>
            <person name="Mueller R.-W."/>
            <person name="Bruemmer F."/>
            <person name="Labrenz M."/>
            <person name="Spormann A.M."/>
            <person name="Op den Camp H."/>
            <person name="Overmann J."/>
            <person name="Amann R."/>
            <person name="Jetten M.S.M."/>
            <person name="Mascher T."/>
            <person name="Medema M.H."/>
            <person name="Devos D.P."/>
            <person name="Kaster A.-K."/>
            <person name="Ovreas L."/>
            <person name="Rohde M."/>
            <person name="Galperin M.Y."/>
            <person name="Jogler C."/>
        </authorList>
    </citation>
    <scope>NUCLEOTIDE SEQUENCE [LARGE SCALE GENOMIC DNA]</scope>
    <source>
        <strain evidence="2 3">Mal4</strain>
    </source>
</reference>
<dbReference type="Pfam" id="PF13508">
    <property type="entry name" value="Acetyltransf_7"/>
    <property type="match status" value="1"/>
</dbReference>
<feature type="domain" description="N-acetyltransferase" evidence="1">
    <location>
        <begin position="1"/>
        <end position="163"/>
    </location>
</feature>